<reference evidence="2" key="1">
    <citation type="journal article" date="2018" name="Genome Biol. Evol.">
        <title>Genomics and development of Lentinus tigrinus, a white-rot wood-decaying mushroom with dimorphic fruiting bodies.</title>
        <authorList>
            <person name="Wu B."/>
            <person name="Xu Z."/>
            <person name="Knudson A."/>
            <person name="Carlson A."/>
            <person name="Chen N."/>
            <person name="Kovaka S."/>
            <person name="LaButti K."/>
            <person name="Lipzen A."/>
            <person name="Pennachio C."/>
            <person name="Riley R."/>
            <person name="Schakwitz W."/>
            <person name="Umezawa K."/>
            <person name="Ohm R.A."/>
            <person name="Grigoriev I.V."/>
            <person name="Nagy L.G."/>
            <person name="Gibbons J."/>
            <person name="Hibbett D."/>
        </authorList>
    </citation>
    <scope>NUCLEOTIDE SEQUENCE [LARGE SCALE GENOMIC DNA]</scope>
    <source>
        <strain evidence="2">ALCF2SS1-6</strain>
    </source>
</reference>
<dbReference type="Pfam" id="PF00201">
    <property type="entry name" value="UDPGT"/>
    <property type="match status" value="1"/>
</dbReference>
<dbReference type="STRING" id="1328759.A0A5C2S7S6"/>
<dbReference type="PANTHER" id="PTHR48045:SF31">
    <property type="entry name" value="UDP-GLYCOSYLTRANSFERASE 76B1-LIKE"/>
    <property type="match status" value="1"/>
</dbReference>
<dbReference type="Proteomes" id="UP000313359">
    <property type="component" value="Unassembled WGS sequence"/>
</dbReference>
<dbReference type="PANTHER" id="PTHR48045">
    <property type="entry name" value="UDP-GLYCOSYLTRANSFERASE 72B1"/>
    <property type="match status" value="1"/>
</dbReference>
<evidence type="ECO:0000313" key="2">
    <source>
        <dbReference type="EMBL" id="RPD59822.1"/>
    </source>
</evidence>
<sequence length="500" mass="55665">MTVDTQKHVVVFPTQMWGHCRTMCTLVARMVKLRNVGVTFFTITGFYDRVQAEIARDFQPHEDHLAARIRVIALQDGTDVPHSGSGPDAAFEAAWVKIMNDQPLICAKTGTTHESPRVRPTAAVLDMFVPRAFDVVRKFSAGTVKVYLWVPVATISVPMAFGEDFEQRAQAEAERRGVSYDSVCLEIYLQMRGDPVRTPCTPPMHHYEAHPQDFPFSPVFASTVLAKVGPHLQKCDGVLTFDAADYAPKATETMRAWFAETGRKVHYAGPLIPTRPEDTSDDPRAVSILKFLDDKLATNGAKSVIYIAFGSMFWPLDDEKFMAVLEILMEKNIPFVLSSAGATKKTELQEKLTQYANAIMADWVPQQALLDHPATGWYISHGGHNSTIETIMASIPTILWPIDADQPMNAIHLAETLDVAYELIEVRRGKGAGKIYRTGQTPVATVDAVRAEFRDVLERAFGEDGARKRENLAEVRRTLEGAWAEEGIARREVEAFLDSV</sequence>
<name>A0A5C2S7S6_9APHY</name>
<gene>
    <name evidence="2" type="ORF">L227DRAFT_526769</name>
</gene>
<proteinExistence type="predicted"/>
<accession>A0A5C2S7S6</accession>
<dbReference type="Gene3D" id="3.40.50.2000">
    <property type="entry name" value="Glycogen Phosphorylase B"/>
    <property type="match status" value="2"/>
</dbReference>
<organism evidence="2 3">
    <name type="scientific">Lentinus tigrinus ALCF2SS1-6</name>
    <dbReference type="NCBI Taxonomy" id="1328759"/>
    <lineage>
        <taxon>Eukaryota</taxon>
        <taxon>Fungi</taxon>
        <taxon>Dikarya</taxon>
        <taxon>Basidiomycota</taxon>
        <taxon>Agaricomycotina</taxon>
        <taxon>Agaricomycetes</taxon>
        <taxon>Polyporales</taxon>
        <taxon>Polyporaceae</taxon>
        <taxon>Lentinus</taxon>
    </lineage>
</organism>
<dbReference type="CDD" id="cd03784">
    <property type="entry name" value="GT1_Gtf-like"/>
    <property type="match status" value="1"/>
</dbReference>
<dbReference type="InterPro" id="IPR002213">
    <property type="entry name" value="UDP_glucos_trans"/>
</dbReference>
<keyword evidence="1 2" id="KW-0808">Transferase</keyword>
<dbReference type="SUPFAM" id="SSF53756">
    <property type="entry name" value="UDP-Glycosyltransferase/glycogen phosphorylase"/>
    <property type="match status" value="1"/>
</dbReference>
<dbReference type="EMBL" id="ML122268">
    <property type="protein sequence ID" value="RPD59822.1"/>
    <property type="molecule type" value="Genomic_DNA"/>
</dbReference>
<evidence type="ECO:0000313" key="3">
    <source>
        <dbReference type="Proteomes" id="UP000313359"/>
    </source>
</evidence>
<evidence type="ECO:0000256" key="1">
    <source>
        <dbReference type="ARBA" id="ARBA00022679"/>
    </source>
</evidence>
<protein>
    <submittedName>
        <fullName evidence="2">UDP-Glycosyltransferase/glycogen phosphorylase</fullName>
    </submittedName>
</protein>
<keyword evidence="3" id="KW-1185">Reference proteome</keyword>
<dbReference type="OrthoDB" id="5835829at2759"/>
<dbReference type="GO" id="GO:0008194">
    <property type="term" value="F:UDP-glycosyltransferase activity"/>
    <property type="evidence" value="ECO:0007669"/>
    <property type="project" value="InterPro"/>
</dbReference>
<dbReference type="AlphaFoldDB" id="A0A5C2S7S6"/>